<keyword evidence="2" id="KW-1185">Reference proteome</keyword>
<organism evidence="1 2">
    <name type="scientific">Paenibacillus vulneris</name>
    <dbReference type="NCBI Taxonomy" id="1133364"/>
    <lineage>
        <taxon>Bacteria</taxon>
        <taxon>Bacillati</taxon>
        <taxon>Bacillota</taxon>
        <taxon>Bacilli</taxon>
        <taxon>Bacillales</taxon>
        <taxon>Paenibacillaceae</taxon>
        <taxon>Paenibacillus</taxon>
    </lineage>
</organism>
<dbReference type="EMBL" id="JBHTLU010000006">
    <property type="protein sequence ID" value="MFD1218808.1"/>
    <property type="molecule type" value="Genomic_DNA"/>
</dbReference>
<protein>
    <recommendedName>
        <fullName evidence="3">Beta-mannanase</fullName>
    </recommendedName>
</protein>
<reference evidence="2" key="1">
    <citation type="journal article" date="2019" name="Int. J. Syst. Evol. Microbiol.">
        <title>The Global Catalogue of Microorganisms (GCM) 10K type strain sequencing project: providing services to taxonomists for standard genome sequencing and annotation.</title>
        <authorList>
            <consortium name="The Broad Institute Genomics Platform"/>
            <consortium name="The Broad Institute Genome Sequencing Center for Infectious Disease"/>
            <person name="Wu L."/>
            <person name="Ma J."/>
        </authorList>
    </citation>
    <scope>NUCLEOTIDE SEQUENCE [LARGE SCALE GENOMIC DNA]</scope>
    <source>
        <strain evidence="2">CCUG 53270</strain>
    </source>
</reference>
<proteinExistence type="predicted"/>
<accession>A0ABW3UD47</accession>
<evidence type="ECO:0000313" key="2">
    <source>
        <dbReference type="Proteomes" id="UP001597180"/>
    </source>
</evidence>
<evidence type="ECO:0000313" key="1">
    <source>
        <dbReference type="EMBL" id="MFD1218808.1"/>
    </source>
</evidence>
<dbReference type="Proteomes" id="UP001597180">
    <property type="component" value="Unassembled WGS sequence"/>
</dbReference>
<sequence length="214" mass="24678">MIHLQWDEPGDPYRITKAACQLQDGDCLLTWQWPKDVDYVYIYSFPDGAEEAPEVLTPKQLKLFTREEYKAKAGYRERVDYIGLRGYRIFPCLRSDGSLTLLRQTDDANVARMNGGRAKIRCSVKYGSKLFSKYKSARIELFCEIAVPQEALCYVKKEGAVPAHKDDGIAYPFMDDFPVGRTALPQVEIGKNDYIKVFFTDSKRYSEQYALMYE</sequence>
<comment type="caution">
    <text evidence="1">The sequence shown here is derived from an EMBL/GenBank/DDBJ whole genome shotgun (WGS) entry which is preliminary data.</text>
</comment>
<evidence type="ECO:0008006" key="3">
    <source>
        <dbReference type="Google" id="ProtNLM"/>
    </source>
</evidence>
<dbReference type="RefSeq" id="WP_345587647.1">
    <property type="nucleotide sequence ID" value="NZ_BAABJG010000012.1"/>
</dbReference>
<name>A0ABW3UD47_9BACL</name>
<gene>
    <name evidence="1" type="ORF">ACFQ4B_01645</name>
</gene>